<accession>A0A3Q7HFW2</accession>
<dbReference type="Gramene" id="Solyc07g054915.1.1">
    <property type="protein sequence ID" value="Solyc07g054915.1.1"/>
    <property type="gene ID" value="Solyc07g054915.1"/>
</dbReference>
<dbReference type="EnsemblPlants" id="Solyc07g054915.1.1">
    <property type="protein sequence ID" value="Solyc07g054915.1.1"/>
    <property type="gene ID" value="Solyc07g054915.1"/>
</dbReference>
<evidence type="ECO:0000313" key="2">
    <source>
        <dbReference type="Proteomes" id="UP000004994"/>
    </source>
</evidence>
<organism evidence="1">
    <name type="scientific">Solanum lycopersicum</name>
    <name type="common">Tomato</name>
    <name type="synonym">Lycopersicon esculentum</name>
    <dbReference type="NCBI Taxonomy" id="4081"/>
    <lineage>
        <taxon>Eukaryota</taxon>
        <taxon>Viridiplantae</taxon>
        <taxon>Streptophyta</taxon>
        <taxon>Embryophyta</taxon>
        <taxon>Tracheophyta</taxon>
        <taxon>Spermatophyta</taxon>
        <taxon>Magnoliopsida</taxon>
        <taxon>eudicotyledons</taxon>
        <taxon>Gunneridae</taxon>
        <taxon>Pentapetalae</taxon>
        <taxon>asterids</taxon>
        <taxon>lamiids</taxon>
        <taxon>Solanales</taxon>
        <taxon>Solanaceae</taxon>
        <taxon>Solanoideae</taxon>
        <taxon>Solaneae</taxon>
        <taxon>Solanum</taxon>
        <taxon>Solanum subgen. Lycopersicon</taxon>
    </lineage>
</organism>
<sequence>MYWPAQNPRENPNLNQFQIVELRWQALVSKNLGPRMTVVGGFSGGYRGRVATAIFPGKVSMDLEMESPPMLLQTRTIFSSAGSEVMNSKSRAVTLCPEDLIILYQDQAPCLAYEQAQGAS</sequence>
<dbReference type="InParanoid" id="A0A3Q7HFW2"/>
<evidence type="ECO:0000313" key="1">
    <source>
        <dbReference type="EnsemblPlants" id="Solyc07g054915.1.1"/>
    </source>
</evidence>
<reference evidence="1" key="1">
    <citation type="journal article" date="2012" name="Nature">
        <title>The tomato genome sequence provides insights into fleshy fruit evolution.</title>
        <authorList>
            <consortium name="Tomato Genome Consortium"/>
        </authorList>
    </citation>
    <scope>NUCLEOTIDE SEQUENCE [LARGE SCALE GENOMIC DNA]</scope>
    <source>
        <strain evidence="1">cv. Heinz 1706</strain>
    </source>
</reference>
<dbReference type="Proteomes" id="UP000004994">
    <property type="component" value="Chromosome 7"/>
</dbReference>
<dbReference type="AlphaFoldDB" id="A0A3Q7HFW2"/>
<proteinExistence type="predicted"/>
<name>A0A3Q7HFW2_SOLLC</name>
<reference evidence="1" key="2">
    <citation type="submission" date="2019-01" db="UniProtKB">
        <authorList>
            <consortium name="EnsemblPlants"/>
        </authorList>
    </citation>
    <scope>IDENTIFICATION</scope>
    <source>
        <strain evidence="1">cv. Heinz 1706</strain>
    </source>
</reference>
<keyword evidence="2" id="KW-1185">Reference proteome</keyword>
<protein>
    <submittedName>
        <fullName evidence="1">Uncharacterized protein</fullName>
    </submittedName>
</protein>